<organism evidence="3 4">
    <name type="scientific">Methanoculleus frigidifontis</name>
    <dbReference type="NCBI Taxonomy" id="2584085"/>
    <lineage>
        <taxon>Archaea</taxon>
        <taxon>Methanobacteriati</taxon>
        <taxon>Methanobacteriota</taxon>
        <taxon>Stenosarchaea group</taxon>
        <taxon>Methanomicrobia</taxon>
        <taxon>Methanomicrobiales</taxon>
        <taxon>Methanomicrobiaceae</taxon>
        <taxon>Methanoculleus</taxon>
    </lineage>
</organism>
<dbReference type="Pfam" id="PF00857">
    <property type="entry name" value="Isochorismatase"/>
    <property type="match status" value="1"/>
</dbReference>
<reference evidence="3" key="1">
    <citation type="submission" date="2019-05" db="EMBL/GenBank/DDBJ databases">
        <title>Methanoculleus sp. FWC-SCC1, a methanogenic archaeon isolated from deep marine cold seep.</title>
        <authorList>
            <person name="Chen Y.-W."/>
            <person name="Chen S.-C."/>
            <person name="Teng N.-H."/>
            <person name="Lai M.-C."/>
        </authorList>
    </citation>
    <scope>NUCLEOTIDE SEQUENCE</scope>
    <source>
        <strain evidence="3">FWC-SCC1</strain>
    </source>
</reference>
<dbReference type="InterPro" id="IPR036380">
    <property type="entry name" value="Isochorismatase-like_sf"/>
</dbReference>
<feature type="domain" description="Isochorismatase-like" evidence="2">
    <location>
        <begin position="38"/>
        <end position="206"/>
    </location>
</feature>
<accession>A0ABT8MDQ1</accession>
<dbReference type="InterPro" id="IPR050272">
    <property type="entry name" value="Isochorismatase-like_hydrls"/>
</dbReference>
<evidence type="ECO:0000313" key="3">
    <source>
        <dbReference type="EMBL" id="MDN7026051.1"/>
    </source>
</evidence>
<keyword evidence="1" id="KW-0378">Hydrolase</keyword>
<protein>
    <submittedName>
        <fullName evidence="3">Isochorismatase family protein</fullName>
    </submittedName>
</protein>
<gene>
    <name evidence="3" type="ORF">FGU65_14365</name>
</gene>
<keyword evidence="4" id="KW-1185">Reference proteome</keyword>
<proteinExistence type="predicted"/>
<dbReference type="PANTHER" id="PTHR43540">
    <property type="entry name" value="PEROXYUREIDOACRYLATE/UREIDOACRYLATE AMIDOHYDROLASE-RELATED"/>
    <property type="match status" value="1"/>
</dbReference>
<dbReference type="RefSeq" id="WP_301665257.1">
    <property type="nucleotide sequence ID" value="NZ_VCYH01000013.1"/>
</dbReference>
<evidence type="ECO:0000313" key="4">
    <source>
        <dbReference type="Proteomes" id="UP001168338"/>
    </source>
</evidence>
<dbReference type="PANTHER" id="PTHR43540:SF6">
    <property type="entry name" value="ISOCHORISMATASE-LIKE DOMAIN-CONTAINING PROTEIN"/>
    <property type="match status" value="1"/>
</dbReference>
<dbReference type="Gene3D" id="3.40.50.850">
    <property type="entry name" value="Isochorismatase-like"/>
    <property type="match status" value="1"/>
</dbReference>
<evidence type="ECO:0000259" key="2">
    <source>
        <dbReference type="Pfam" id="PF00857"/>
    </source>
</evidence>
<dbReference type="SUPFAM" id="SSF52499">
    <property type="entry name" value="Isochorismatase-like hydrolases"/>
    <property type="match status" value="1"/>
</dbReference>
<dbReference type="CDD" id="cd00431">
    <property type="entry name" value="cysteine_hydrolases"/>
    <property type="match status" value="1"/>
</dbReference>
<evidence type="ECO:0000256" key="1">
    <source>
        <dbReference type="ARBA" id="ARBA00022801"/>
    </source>
</evidence>
<dbReference type="Proteomes" id="UP001168338">
    <property type="component" value="Unassembled WGS sequence"/>
</dbReference>
<name>A0ABT8MDQ1_9EURY</name>
<dbReference type="InterPro" id="IPR000868">
    <property type="entry name" value="Isochorismatase-like_dom"/>
</dbReference>
<dbReference type="EMBL" id="VCYH01000013">
    <property type="protein sequence ID" value="MDN7026051.1"/>
    <property type="molecule type" value="Genomic_DNA"/>
</dbReference>
<comment type="caution">
    <text evidence="3">The sequence shown here is derived from an EMBL/GenBank/DDBJ whole genome shotgun (WGS) entry which is preliminary data.</text>
</comment>
<sequence length="221" mass="23979">MKEEYFTPETIDAIAGEMLGGVIHLRNRHPVRCTPERSALLVIDMQRYFLDEGSHAYVPGSRAILPKIRALIDGFARAGGQVIFTRHVNTPADAGSMAVWWRGMITDEAGAADLAPGLDRREFPVVVKSQYDAFYGTSLEAMLRDSGVEQVAVAGVMTHLCCETTARSAFVRGFSVLFPVDGTATYTAELHRASLCTLAHGFAVPLLVSELLELVHEAGTG</sequence>